<feature type="coiled-coil region" evidence="1">
    <location>
        <begin position="36"/>
        <end position="63"/>
    </location>
</feature>
<dbReference type="Pfam" id="PF04340">
    <property type="entry name" value="DUF484"/>
    <property type="match status" value="1"/>
</dbReference>
<dbReference type="SUPFAM" id="SSF55781">
    <property type="entry name" value="GAF domain-like"/>
    <property type="match status" value="1"/>
</dbReference>
<dbReference type="InterPro" id="IPR007435">
    <property type="entry name" value="DUF484"/>
</dbReference>
<dbReference type="RefSeq" id="WP_189535362.1">
    <property type="nucleotide sequence ID" value="NZ_BMYX01000017.1"/>
</dbReference>
<protein>
    <recommendedName>
        <fullName evidence="4">DUF484 family protein</fullName>
    </recommendedName>
</protein>
<accession>A0A918P5T9</accession>
<dbReference type="InterPro" id="IPR029016">
    <property type="entry name" value="GAF-like_dom_sf"/>
</dbReference>
<keyword evidence="1" id="KW-0175">Coiled coil</keyword>
<organism evidence="2 3">
    <name type="scientific">Paludibacterium paludis</name>
    <dbReference type="NCBI Taxonomy" id="1225769"/>
    <lineage>
        <taxon>Bacteria</taxon>
        <taxon>Pseudomonadati</taxon>
        <taxon>Pseudomonadota</taxon>
        <taxon>Betaproteobacteria</taxon>
        <taxon>Neisseriales</taxon>
        <taxon>Chromobacteriaceae</taxon>
        <taxon>Paludibacterium</taxon>
    </lineage>
</organism>
<name>A0A918P5T9_9NEIS</name>
<sequence length="216" mass="24203">MHSDDVLAFLDSHPDFLTHHAERFGLRAAPQERVVVSFAERQLLDMKDRIRQLESRLHQLVRHGEANDLIQARSHRLALGLMQARSTESVLAAVSKGLLDIFQIDRVALRLWHPQAETRTPSCTTTRADIQLLARNLSAPSCGPYANDEVLSWFPPVPVLQSFAQIALREESGEPFGLLVLASDNADRFTFDMHTHYLAQMGEMVSAALLRTLGAE</sequence>
<evidence type="ECO:0000313" key="2">
    <source>
        <dbReference type="EMBL" id="GGY22499.1"/>
    </source>
</evidence>
<proteinExistence type="predicted"/>
<comment type="caution">
    <text evidence="2">The sequence shown here is derived from an EMBL/GenBank/DDBJ whole genome shotgun (WGS) entry which is preliminary data.</text>
</comment>
<gene>
    <name evidence="2" type="ORF">GCM10011289_27890</name>
</gene>
<dbReference type="PANTHER" id="PTHR38765:SF1">
    <property type="entry name" value="DUF484 DOMAIN-CONTAINING PROTEIN"/>
    <property type="match status" value="1"/>
</dbReference>
<dbReference type="EMBL" id="BMYX01000017">
    <property type="protein sequence ID" value="GGY22499.1"/>
    <property type="molecule type" value="Genomic_DNA"/>
</dbReference>
<dbReference type="Proteomes" id="UP000645257">
    <property type="component" value="Unassembled WGS sequence"/>
</dbReference>
<evidence type="ECO:0008006" key="4">
    <source>
        <dbReference type="Google" id="ProtNLM"/>
    </source>
</evidence>
<dbReference type="PANTHER" id="PTHR38765">
    <property type="entry name" value="DUF484 DOMAIN-CONTAINING PROTEIN"/>
    <property type="match status" value="1"/>
</dbReference>
<dbReference type="AlphaFoldDB" id="A0A918P5T9"/>
<keyword evidence="3" id="KW-1185">Reference proteome</keyword>
<reference evidence="2" key="1">
    <citation type="journal article" date="2014" name="Int. J. Syst. Evol. Microbiol.">
        <title>Complete genome sequence of Corynebacterium casei LMG S-19264T (=DSM 44701T), isolated from a smear-ripened cheese.</title>
        <authorList>
            <consortium name="US DOE Joint Genome Institute (JGI-PGF)"/>
            <person name="Walter F."/>
            <person name="Albersmeier A."/>
            <person name="Kalinowski J."/>
            <person name="Ruckert C."/>
        </authorList>
    </citation>
    <scope>NUCLEOTIDE SEQUENCE</scope>
    <source>
        <strain evidence="2">KCTC 32182</strain>
    </source>
</reference>
<reference evidence="2" key="2">
    <citation type="submission" date="2020-09" db="EMBL/GenBank/DDBJ databases">
        <authorList>
            <person name="Sun Q."/>
            <person name="Kim S."/>
        </authorList>
    </citation>
    <scope>NUCLEOTIDE SEQUENCE</scope>
    <source>
        <strain evidence="2">KCTC 32182</strain>
    </source>
</reference>
<evidence type="ECO:0000256" key="1">
    <source>
        <dbReference type="SAM" id="Coils"/>
    </source>
</evidence>
<dbReference type="Gene3D" id="3.30.450.40">
    <property type="match status" value="1"/>
</dbReference>
<evidence type="ECO:0000313" key="3">
    <source>
        <dbReference type="Proteomes" id="UP000645257"/>
    </source>
</evidence>